<dbReference type="PANTHER" id="PTHR11552">
    <property type="entry name" value="GLUCOSE-METHANOL-CHOLINE GMC OXIDOREDUCTASE"/>
    <property type="match status" value="1"/>
</dbReference>
<feature type="domain" description="Glucose-methanol-choline oxidoreductase N-terminal" evidence="8">
    <location>
        <begin position="46"/>
        <end position="331"/>
    </location>
</feature>
<keyword evidence="3" id="KW-0285">Flavoprotein</keyword>
<dbReference type="InterPro" id="IPR036188">
    <property type="entry name" value="FAD/NAD-bd_sf"/>
</dbReference>
<evidence type="ECO:0000256" key="6">
    <source>
        <dbReference type="SAM" id="MobiDB-lite"/>
    </source>
</evidence>
<gene>
    <name evidence="10" type="ORF">Fcan01_23769</name>
</gene>
<evidence type="ECO:0000256" key="7">
    <source>
        <dbReference type="SAM" id="SignalP"/>
    </source>
</evidence>
<feature type="chain" id="PRO_5012691595" evidence="7">
    <location>
        <begin position="20"/>
        <end position="510"/>
    </location>
</feature>
<dbReference type="AlphaFoldDB" id="A0A226D8W2"/>
<accession>A0A226D8W2</accession>
<keyword evidence="4 5" id="KW-0274">FAD</keyword>
<evidence type="ECO:0000313" key="10">
    <source>
        <dbReference type="EMBL" id="OXA41573.1"/>
    </source>
</evidence>
<dbReference type="OMA" id="AYNQYIK"/>
<organism evidence="10 11">
    <name type="scientific">Folsomia candida</name>
    <name type="common">Springtail</name>
    <dbReference type="NCBI Taxonomy" id="158441"/>
    <lineage>
        <taxon>Eukaryota</taxon>
        <taxon>Metazoa</taxon>
        <taxon>Ecdysozoa</taxon>
        <taxon>Arthropoda</taxon>
        <taxon>Hexapoda</taxon>
        <taxon>Collembola</taxon>
        <taxon>Entomobryomorpha</taxon>
        <taxon>Isotomoidea</taxon>
        <taxon>Isotomidae</taxon>
        <taxon>Proisotominae</taxon>
        <taxon>Folsomia</taxon>
    </lineage>
</organism>
<dbReference type="Gene3D" id="3.30.560.10">
    <property type="entry name" value="Glucose Oxidase, domain 3"/>
    <property type="match status" value="2"/>
</dbReference>
<dbReference type="PANTHER" id="PTHR11552:SF147">
    <property type="entry name" value="CHOLINE DEHYDROGENASE, MITOCHONDRIAL"/>
    <property type="match status" value="1"/>
</dbReference>
<feature type="binding site" evidence="5">
    <location>
        <begin position="128"/>
        <end position="131"/>
    </location>
    <ligand>
        <name>FAD</name>
        <dbReference type="ChEBI" id="CHEBI:57692"/>
    </ligand>
</feature>
<reference evidence="10 11" key="1">
    <citation type="submission" date="2015-12" db="EMBL/GenBank/DDBJ databases">
        <title>The genome of Folsomia candida.</title>
        <authorList>
            <person name="Faddeeva A."/>
            <person name="Derks M.F."/>
            <person name="Anvar Y."/>
            <person name="Smit S."/>
            <person name="Van Straalen N."/>
            <person name="Roelofs D."/>
        </authorList>
    </citation>
    <scope>NUCLEOTIDE SEQUENCE [LARGE SCALE GENOMIC DNA]</scope>
    <source>
        <strain evidence="10 11">VU population</strain>
        <tissue evidence="10">Whole body</tissue>
    </source>
</reference>
<dbReference type="Proteomes" id="UP000198287">
    <property type="component" value="Unassembled WGS sequence"/>
</dbReference>
<comment type="cofactor">
    <cofactor evidence="1 5">
        <name>FAD</name>
        <dbReference type="ChEBI" id="CHEBI:57692"/>
    </cofactor>
</comment>
<keyword evidence="11" id="KW-1185">Reference proteome</keyword>
<evidence type="ECO:0000256" key="5">
    <source>
        <dbReference type="PIRSR" id="PIRSR000137-2"/>
    </source>
</evidence>
<sequence>MEIASFLLGSVALVIQLFAKQSEIADIAKTTIELENDLSLPLPKTYDFIIVGAGTAGCLLAGRLSEKFSVLLLEAGGSPPPAAAVPFFSGTVGSDPDINYFFNTVDMTYGGVATVHTGKMLGGSGSHNDLVHNRGSPKDYDNIARLLNDSSWEYENVMEFFKKTETWQGTQHGEEDLSRYYGTDGPIVVQSVEFPILPIWFAAGRELGFKIGDPNGYQTESFQPSNTPTRNGQRSSTYAEFVKPYENTRENLTVVRYANVSEVLLNANNEAYGVAYTRHGHPQISYASKEVIVSAGVFSTPLLLMKSGIGPIETLEAAEGATRLAQPLGHNPFATDSKPGRSADRVFLCCPGQTTEQRKGIQLVFNITETQAFQTNFKLTYGQVPSPGCLDFPSDEYWRCHIHNEIKTWIHMVGSASLGPDSGDATTSVLDTRFRVRGVKALRVVDASVYPEVPNGNLNAPVMLAAEKAAAIILEDWDASGPPPEDNGGGFTGPNLLMSIIVTALAMLHL</sequence>
<dbReference type="EMBL" id="LNIX01000029">
    <property type="protein sequence ID" value="OXA41573.1"/>
    <property type="molecule type" value="Genomic_DNA"/>
</dbReference>
<dbReference type="InterPro" id="IPR000172">
    <property type="entry name" value="GMC_OxRdtase_N"/>
</dbReference>
<dbReference type="Pfam" id="PF05199">
    <property type="entry name" value="GMC_oxred_C"/>
    <property type="match status" value="1"/>
</dbReference>
<evidence type="ECO:0000256" key="3">
    <source>
        <dbReference type="ARBA" id="ARBA00022630"/>
    </source>
</evidence>
<comment type="caution">
    <text evidence="10">The sequence shown here is derived from an EMBL/GenBank/DDBJ whole genome shotgun (WGS) entry which is preliminary data.</text>
</comment>
<dbReference type="PIRSF" id="PIRSF000137">
    <property type="entry name" value="Alcohol_oxidase"/>
    <property type="match status" value="1"/>
</dbReference>
<dbReference type="SUPFAM" id="SSF51905">
    <property type="entry name" value="FAD/NAD(P)-binding domain"/>
    <property type="match status" value="1"/>
</dbReference>
<dbReference type="InterPro" id="IPR012132">
    <property type="entry name" value="GMC_OxRdtase"/>
</dbReference>
<dbReference type="GO" id="GO:0050660">
    <property type="term" value="F:flavin adenine dinucleotide binding"/>
    <property type="evidence" value="ECO:0007669"/>
    <property type="project" value="InterPro"/>
</dbReference>
<evidence type="ECO:0000259" key="8">
    <source>
        <dbReference type="Pfam" id="PF00732"/>
    </source>
</evidence>
<keyword evidence="7" id="KW-0732">Signal</keyword>
<evidence type="ECO:0000256" key="1">
    <source>
        <dbReference type="ARBA" id="ARBA00001974"/>
    </source>
</evidence>
<dbReference type="GO" id="GO:0016614">
    <property type="term" value="F:oxidoreductase activity, acting on CH-OH group of donors"/>
    <property type="evidence" value="ECO:0007669"/>
    <property type="project" value="InterPro"/>
</dbReference>
<evidence type="ECO:0000313" key="11">
    <source>
        <dbReference type="Proteomes" id="UP000198287"/>
    </source>
</evidence>
<feature type="signal peptide" evidence="7">
    <location>
        <begin position="1"/>
        <end position="19"/>
    </location>
</feature>
<evidence type="ECO:0000259" key="9">
    <source>
        <dbReference type="Pfam" id="PF05199"/>
    </source>
</evidence>
<dbReference type="OrthoDB" id="7771130at2759"/>
<feature type="binding site" evidence="5">
    <location>
        <position position="260"/>
    </location>
    <ligand>
        <name>FAD</name>
        <dbReference type="ChEBI" id="CHEBI:57692"/>
    </ligand>
</feature>
<dbReference type="Gene3D" id="3.50.50.60">
    <property type="entry name" value="FAD/NAD(P)-binding domain"/>
    <property type="match status" value="2"/>
</dbReference>
<proteinExistence type="inferred from homology"/>
<protein>
    <submittedName>
        <fullName evidence="10">Oxygen-dependent choline dehydrogenase</fullName>
    </submittedName>
</protein>
<dbReference type="Pfam" id="PF00732">
    <property type="entry name" value="GMC_oxred_N"/>
    <property type="match status" value="1"/>
</dbReference>
<evidence type="ECO:0000256" key="2">
    <source>
        <dbReference type="ARBA" id="ARBA00010790"/>
    </source>
</evidence>
<feature type="domain" description="Glucose-methanol-choline oxidoreductase C-terminal" evidence="9">
    <location>
        <begin position="357"/>
        <end position="466"/>
    </location>
</feature>
<dbReference type="InterPro" id="IPR007867">
    <property type="entry name" value="GMC_OxRtase_C"/>
</dbReference>
<name>A0A226D8W2_FOLCA</name>
<comment type="similarity">
    <text evidence="2">Belongs to the GMC oxidoreductase family.</text>
</comment>
<evidence type="ECO:0000256" key="4">
    <source>
        <dbReference type="ARBA" id="ARBA00022827"/>
    </source>
</evidence>
<feature type="region of interest" description="Disordered" evidence="6">
    <location>
        <begin position="216"/>
        <end position="235"/>
    </location>
</feature>